<keyword evidence="1" id="KW-0812">Transmembrane</keyword>
<proteinExistence type="predicted"/>
<evidence type="ECO:0000256" key="1">
    <source>
        <dbReference type="SAM" id="Phobius"/>
    </source>
</evidence>
<dbReference type="AlphaFoldDB" id="A0A4S8MN29"/>
<dbReference type="EMBL" id="ML179061">
    <property type="protein sequence ID" value="THV03929.1"/>
    <property type="molecule type" value="Genomic_DNA"/>
</dbReference>
<protein>
    <submittedName>
        <fullName evidence="2">Uncharacterized protein</fullName>
    </submittedName>
</protein>
<feature type="transmembrane region" description="Helical" evidence="1">
    <location>
        <begin position="53"/>
        <end position="72"/>
    </location>
</feature>
<evidence type="ECO:0000313" key="3">
    <source>
        <dbReference type="Proteomes" id="UP000297245"/>
    </source>
</evidence>
<feature type="transmembrane region" description="Helical" evidence="1">
    <location>
        <begin position="21"/>
        <end position="41"/>
    </location>
</feature>
<keyword evidence="1" id="KW-1133">Transmembrane helix</keyword>
<gene>
    <name evidence="2" type="ORF">K435DRAFT_229099</name>
</gene>
<sequence length="132" mass="14785">MGGREWRVKGEAEARRRVFGVLISNISLTPSSGSLIIAPLYPYPNWVPSAGSSSSSSLFNTFGIVLEFFFLLSCDLQSHPIYSCFLLCWHIPCKIAKAEVVYVHCMYAVFQLSRLLTHLYLMCARFVLASPS</sequence>
<dbReference type="Proteomes" id="UP000297245">
    <property type="component" value="Unassembled WGS sequence"/>
</dbReference>
<name>A0A4S8MN29_DENBC</name>
<reference evidence="2 3" key="1">
    <citation type="journal article" date="2019" name="Nat. Ecol. Evol.">
        <title>Megaphylogeny resolves global patterns of mushroom evolution.</title>
        <authorList>
            <person name="Varga T."/>
            <person name="Krizsan K."/>
            <person name="Foldi C."/>
            <person name="Dima B."/>
            <person name="Sanchez-Garcia M."/>
            <person name="Sanchez-Ramirez S."/>
            <person name="Szollosi G.J."/>
            <person name="Szarkandi J.G."/>
            <person name="Papp V."/>
            <person name="Albert L."/>
            <person name="Andreopoulos W."/>
            <person name="Angelini C."/>
            <person name="Antonin V."/>
            <person name="Barry K.W."/>
            <person name="Bougher N.L."/>
            <person name="Buchanan P."/>
            <person name="Buyck B."/>
            <person name="Bense V."/>
            <person name="Catcheside P."/>
            <person name="Chovatia M."/>
            <person name="Cooper J."/>
            <person name="Damon W."/>
            <person name="Desjardin D."/>
            <person name="Finy P."/>
            <person name="Geml J."/>
            <person name="Haridas S."/>
            <person name="Hughes K."/>
            <person name="Justo A."/>
            <person name="Karasinski D."/>
            <person name="Kautmanova I."/>
            <person name="Kiss B."/>
            <person name="Kocsube S."/>
            <person name="Kotiranta H."/>
            <person name="LaButti K.M."/>
            <person name="Lechner B.E."/>
            <person name="Liimatainen K."/>
            <person name="Lipzen A."/>
            <person name="Lukacs Z."/>
            <person name="Mihaltcheva S."/>
            <person name="Morgado L.N."/>
            <person name="Niskanen T."/>
            <person name="Noordeloos M.E."/>
            <person name="Ohm R.A."/>
            <person name="Ortiz-Santana B."/>
            <person name="Ovrebo C."/>
            <person name="Racz N."/>
            <person name="Riley R."/>
            <person name="Savchenko A."/>
            <person name="Shiryaev A."/>
            <person name="Soop K."/>
            <person name="Spirin V."/>
            <person name="Szebenyi C."/>
            <person name="Tomsovsky M."/>
            <person name="Tulloss R.E."/>
            <person name="Uehling J."/>
            <person name="Grigoriev I.V."/>
            <person name="Vagvolgyi C."/>
            <person name="Papp T."/>
            <person name="Martin F.M."/>
            <person name="Miettinen O."/>
            <person name="Hibbett D.S."/>
            <person name="Nagy L.G."/>
        </authorList>
    </citation>
    <scope>NUCLEOTIDE SEQUENCE [LARGE SCALE GENOMIC DNA]</scope>
    <source>
        <strain evidence="2 3">CBS 962.96</strain>
    </source>
</reference>
<keyword evidence="3" id="KW-1185">Reference proteome</keyword>
<keyword evidence="1" id="KW-0472">Membrane</keyword>
<accession>A0A4S8MN29</accession>
<organism evidence="2 3">
    <name type="scientific">Dendrothele bispora (strain CBS 962.96)</name>
    <dbReference type="NCBI Taxonomy" id="1314807"/>
    <lineage>
        <taxon>Eukaryota</taxon>
        <taxon>Fungi</taxon>
        <taxon>Dikarya</taxon>
        <taxon>Basidiomycota</taxon>
        <taxon>Agaricomycotina</taxon>
        <taxon>Agaricomycetes</taxon>
        <taxon>Agaricomycetidae</taxon>
        <taxon>Agaricales</taxon>
        <taxon>Agaricales incertae sedis</taxon>
        <taxon>Dendrothele</taxon>
    </lineage>
</organism>
<evidence type="ECO:0000313" key="2">
    <source>
        <dbReference type="EMBL" id="THV03929.1"/>
    </source>
</evidence>